<gene>
    <name evidence="2" type="ORF">HH303_09800</name>
</gene>
<feature type="compositionally biased region" description="Acidic residues" evidence="1">
    <location>
        <begin position="66"/>
        <end position="95"/>
    </location>
</feature>
<dbReference type="EMBL" id="JABBNT010000003">
    <property type="protein sequence ID" value="NMM44771.1"/>
    <property type="molecule type" value="Genomic_DNA"/>
</dbReference>
<evidence type="ECO:0000256" key="1">
    <source>
        <dbReference type="SAM" id="MobiDB-lite"/>
    </source>
</evidence>
<proteinExistence type="predicted"/>
<protein>
    <submittedName>
        <fullName evidence="2">TIGR02300 family protein</fullName>
    </submittedName>
</protein>
<keyword evidence="3" id="KW-1185">Reference proteome</keyword>
<organism evidence="2 3">
    <name type="scientific">Pacificispira spongiicola</name>
    <dbReference type="NCBI Taxonomy" id="2729598"/>
    <lineage>
        <taxon>Bacteria</taxon>
        <taxon>Pseudomonadati</taxon>
        <taxon>Pseudomonadota</taxon>
        <taxon>Alphaproteobacteria</taxon>
        <taxon>Rhodospirillales</taxon>
        <taxon>Rhodospirillaceae</taxon>
        <taxon>Pacificispira</taxon>
    </lineage>
</organism>
<name>A0A7Y0E064_9PROT</name>
<dbReference type="AlphaFoldDB" id="A0A7Y0E064"/>
<evidence type="ECO:0000313" key="2">
    <source>
        <dbReference type="EMBL" id="NMM44771.1"/>
    </source>
</evidence>
<dbReference type="Pfam" id="PF09538">
    <property type="entry name" value="FYDLN_acid"/>
    <property type="match status" value="1"/>
</dbReference>
<feature type="compositionally biased region" description="Basic and acidic residues" evidence="1">
    <location>
        <begin position="51"/>
        <end position="65"/>
    </location>
</feature>
<evidence type="ECO:0000313" key="3">
    <source>
        <dbReference type="Proteomes" id="UP000539372"/>
    </source>
</evidence>
<reference evidence="2 3" key="1">
    <citation type="submission" date="2020-04" db="EMBL/GenBank/DDBJ databases">
        <title>Rhodospirillaceae bacterium KN72 isolated from deep sea.</title>
        <authorList>
            <person name="Zhang D.-C."/>
        </authorList>
    </citation>
    <scope>NUCLEOTIDE SEQUENCE [LARGE SCALE GENOMIC DNA]</scope>
    <source>
        <strain evidence="2 3">KN72</strain>
    </source>
</reference>
<dbReference type="InterPro" id="IPR012644">
    <property type="entry name" value="CHP02300_FYDLN_acid"/>
</dbReference>
<dbReference type="NCBIfam" id="TIGR02300">
    <property type="entry name" value="FYDLN_acid"/>
    <property type="match status" value="1"/>
</dbReference>
<dbReference type="RefSeq" id="WP_169625168.1">
    <property type="nucleotide sequence ID" value="NZ_JABBNT010000003.1"/>
</dbReference>
<sequence>MAKPEWGFKRTCLSCGAKFYDMQKNPIVCPSCETVFDPEAATKLKRGRQQIAEEKAKKVVETKEADTEDDDDLDADLDDDDGVLEDTSDLDDDDVPVVGAGGDDDDS</sequence>
<feature type="region of interest" description="Disordered" evidence="1">
    <location>
        <begin position="46"/>
        <end position="107"/>
    </location>
</feature>
<accession>A0A7Y0E064</accession>
<comment type="caution">
    <text evidence="2">The sequence shown here is derived from an EMBL/GenBank/DDBJ whole genome shotgun (WGS) entry which is preliminary data.</text>
</comment>
<dbReference type="Proteomes" id="UP000539372">
    <property type="component" value="Unassembled WGS sequence"/>
</dbReference>